<reference evidence="2 3" key="1">
    <citation type="submission" date="2019-09" db="EMBL/GenBank/DDBJ databases">
        <title>Draft genome of the ectomycorrhizal ascomycete Sphaerosporella brunnea.</title>
        <authorList>
            <consortium name="DOE Joint Genome Institute"/>
            <person name="Benucci G.M."/>
            <person name="Marozzi G."/>
            <person name="Antonielli L."/>
            <person name="Sanchez S."/>
            <person name="Marco P."/>
            <person name="Wang X."/>
            <person name="Falini L.B."/>
            <person name="Barry K."/>
            <person name="Haridas S."/>
            <person name="Lipzen A."/>
            <person name="Labutti K."/>
            <person name="Grigoriev I.V."/>
            <person name="Murat C."/>
            <person name="Martin F."/>
            <person name="Albertini E."/>
            <person name="Donnini D."/>
            <person name="Bonito G."/>
        </authorList>
    </citation>
    <scope>NUCLEOTIDE SEQUENCE [LARGE SCALE GENOMIC DNA]</scope>
    <source>
        <strain evidence="2 3">Sb_GMNB300</strain>
    </source>
</reference>
<organism evidence="2 3">
    <name type="scientific">Sphaerosporella brunnea</name>
    <dbReference type="NCBI Taxonomy" id="1250544"/>
    <lineage>
        <taxon>Eukaryota</taxon>
        <taxon>Fungi</taxon>
        <taxon>Dikarya</taxon>
        <taxon>Ascomycota</taxon>
        <taxon>Pezizomycotina</taxon>
        <taxon>Pezizomycetes</taxon>
        <taxon>Pezizales</taxon>
        <taxon>Pyronemataceae</taxon>
        <taxon>Sphaerosporella</taxon>
    </lineage>
</organism>
<comment type="caution">
    <text evidence="2">The sequence shown here is derived from an EMBL/GenBank/DDBJ whole genome shotgun (WGS) entry which is preliminary data.</text>
</comment>
<protein>
    <recommendedName>
        <fullName evidence="4">Leucine rich repeat protein</fullName>
    </recommendedName>
</protein>
<evidence type="ECO:0008006" key="4">
    <source>
        <dbReference type="Google" id="ProtNLM"/>
    </source>
</evidence>
<proteinExistence type="predicted"/>
<gene>
    <name evidence="2" type="ORF">FN846DRAFT_904642</name>
</gene>
<dbReference type="Pfam" id="PF13516">
    <property type="entry name" value="LRR_6"/>
    <property type="match status" value="1"/>
</dbReference>
<feature type="region of interest" description="Disordered" evidence="1">
    <location>
        <begin position="491"/>
        <end position="517"/>
    </location>
</feature>
<dbReference type="SMART" id="SM00368">
    <property type="entry name" value="LRR_RI"/>
    <property type="match status" value="3"/>
</dbReference>
<feature type="compositionally biased region" description="Basic and acidic residues" evidence="1">
    <location>
        <begin position="508"/>
        <end position="517"/>
    </location>
</feature>
<dbReference type="Proteomes" id="UP000326924">
    <property type="component" value="Unassembled WGS sequence"/>
</dbReference>
<dbReference type="InterPro" id="IPR032675">
    <property type="entry name" value="LRR_dom_sf"/>
</dbReference>
<dbReference type="OrthoDB" id="9876299at2759"/>
<dbReference type="InParanoid" id="A0A5J5F4B6"/>
<accession>A0A5J5F4B6</accession>
<sequence length="592" mass="65034">MAKLNYTNRKISGEKLGAVVKKDVLKHSVAATPPKARAPKDPHLEVNLQGKDLGDDGLEIACEGLVQALASDSVRLDELHLAENNITLNGLKFLGNVIKQASKDLKDLDLRANKLAIVTQADAEHWEQFLRSFKQVCCLRRLDISENPIGDRGFEILLKVYSREPPVYLPKAFRPSKADLSDDDYPTDGLSDDSDGMEELYHQARNMALTSKESPSAARTPPRTDADPGVGKIVSPRPITIDSEVELQGLRSIPYLILSKTGMTDSTALFLSYILPVHYTPERLMPYFPVMKTKAEQEALEAYYTHGCRGIIYKPNNSLSSPLSQRVLECAESMREGRACQVIEQHKNPFYSPKKSKDAPPAGYKMVPSGPPPPIQELERARTKIQGVLLKEKGPHGVALWSSALQVMVVARQILFDPCAGPFEGHTRCFGRSPGGLPLSPLSASIVNSAYGKVPSTPVTPFRKIVSGSPVSAQSSGAASARQEYIRCFPSLNTPPKAADKGANGTDKSLKASDKDDDRKCLGGLPEKIWKRIILLAADPEGLLSEKQLSNMVDWAKTRDTLEKERELAGKLKCQQIWRILEATECLAYEGL</sequence>
<feature type="region of interest" description="Disordered" evidence="1">
    <location>
        <begin position="209"/>
        <end position="235"/>
    </location>
</feature>
<dbReference type="SUPFAM" id="SSF52047">
    <property type="entry name" value="RNI-like"/>
    <property type="match status" value="1"/>
</dbReference>
<dbReference type="AlphaFoldDB" id="A0A5J5F4B6"/>
<dbReference type="Gene3D" id="3.80.10.10">
    <property type="entry name" value="Ribonuclease Inhibitor"/>
    <property type="match status" value="1"/>
</dbReference>
<keyword evidence="3" id="KW-1185">Reference proteome</keyword>
<evidence type="ECO:0000256" key="1">
    <source>
        <dbReference type="SAM" id="MobiDB-lite"/>
    </source>
</evidence>
<evidence type="ECO:0000313" key="2">
    <source>
        <dbReference type="EMBL" id="KAA8911053.1"/>
    </source>
</evidence>
<name>A0A5J5F4B6_9PEZI</name>
<dbReference type="EMBL" id="VXIS01000040">
    <property type="protein sequence ID" value="KAA8911053.1"/>
    <property type="molecule type" value="Genomic_DNA"/>
</dbReference>
<evidence type="ECO:0000313" key="3">
    <source>
        <dbReference type="Proteomes" id="UP000326924"/>
    </source>
</evidence>
<dbReference type="InterPro" id="IPR001611">
    <property type="entry name" value="Leu-rich_rpt"/>
</dbReference>